<protein>
    <recommendedName>
        <fullName evidence="3">VapC45 PIN like domain-containing protein</fullName>
    </recommendedName>
</protein>
<sequence length="106" mass="11542">MRVLFDQGTPAPLRHSLTEHLVETAFELGWAKLKNGEFISLAEEAGFAVFVTTDRNLKYQQNLAARSLSIVVLSSTSWPRIQRAMPVVVAAINGATPGGYVEVAVD</sequence>
<evidence type="ECO:0000313" key="2">
    <source>
        <dbReference type="Proteomes" id="UP000020077"/>
    </source>
</evidence>
<gene>
    <name evidence="1" type="ORF">AW09_002203</name>
</gene>
<proteinExistence type="predicted"/>
<dbReference type="EMBL" id="JDVG02000365">
    <property type="protein sequence ID" value="KFB72606.1"/>
    <property type="molecule type" value="Genomic_DNA"/>
</dbReference>
<comment type="caution">
    <text evidence="1">The sequence shown here is derived from an EMBL/GenBank/DDBJ whole genome shotgun (WGS) entry which is preliminary data.</text>
</comment>
<evidence type="ECO:0000313" key="1">
    <source>
        <dbReference type="EMBL" id="KFB72606.1"/>
    </source>
</evidence>
<evidence type="ECO:0008006" key="3">
    <source>
        <dbReference type="Google" id="ProtNLM"/>
    </source>
</evidence>
<dbReference type="AlphaFoldDB" id="A0A080LVH2"/>
<reference evidence="1 2" key="1">
    <citation type="submission" date="2014-02" db="EMBL/GenBank/DDBJ databases">
        <title>Expanding our view of genomic diversity in Candidatus Accumulibacter clades.</title>
        <authorList>
            <person name="Skennerton C.T."/>
            <person name="Barr J.J."/>
            <person name="Slater F.R."/>
            <person name="Bond P.L."/>
            <person name="Tyson G.W."/>
        </authorList>
    </citation>
    <scope>NUCLEOTIDE SEQUENCE [LARGE SCALE GENOMIC DNA]</scope>
    <source>
        <strain evidence="2">BA-91</strain>
    </source>
</reference>
<name>A0A080LVH2_9PROT</name>
<accession>A0A080LVH2</accession>
<dbReference type="Proteomes" id="UP000020077">
    <property type="component" value="Unassembled WGS sequence"/>
</dbReference>
<organism evidence="1 2">
    <name type="scientific">Candidatus Accumulibacter phosphatis</name>
    <dbReference type="NCBI Taxonomy" id="327160"/>
    <lineage>
        <taxon>Bacteria</taxon>
        <taxon>Pseudomonadati</taxon>
        <taxon>Pseudomonadota</taxon>
        <taxon>Betaproteobacteria</taxon>
        <taxon>Candidatus Accumulibacter</taxon>
    </lineage>
</organism>